<dbReference type="AlphaFoldDB" id="A0A6I9PSC5"/>
<dbReference type="Proteomes" id="UP000504611">
    <property type="component" value="Unplaced"/>
</dbReference>
<dbReference type="KEGG" id="ncc:104966400"/>
<evidence type="ECO:0000313" key="2">
    <source>
        <dbReference type="Proteomes" id="UP000504611"/>
    </source>
</evidence>
<accession>A0A6I9PSC5</accession>
<name>A0A6I9PSC5_9TELE</name>
<evidence type="ECO:0000256" key="1">
    <source>
        <dbReference type="SAM" id="MobiDB-lite"/>
    </source>
</evidence>
<feature type="compositionally biased region" description="Polar residues" evidence="1">
    <location>
        <begin position="88"/>
        <end position="99"/>
    </location>
</feature>
<dbReference type="GeneID" id="104966400"/>
<protein>
    <submittedName>
        <fullName evidence="3">RalBP1-associated Eps domain-containing protein 1-like</fullName>
    </submittedName>
</protein>
<feature type="compositionally biased region" description="Polar residues" evidence="1">
    <location>
        <begin position="108"/>
        <end position="125"/>
    </location>
</feature>
<reference evidence="3" key="1">
    <citation type="submission" date="2025-08" db="UniProtKB">
        <authorList>
            <consortium name="RefSeq"/>
        </authorList>
    </citation>
    <scope>IDENTIFICATION</scope>
    <source>
        <tissue evidence="3">Muscle</tissue>
    </source>
</reference>
<keyword evidence="2" id="KW-1185">Reference proteome</keyword>
<evidence type="ECO:0000313" key="3">
    <source>
        <dbReference type="RefSeq" id="XP_010793889.1"/>
    </source>
</evidence>
<proteinExistence type="predicted"/>
<sequence length="125" mass="13270">MSRIPRNKLNQTPEPTSPVVSPHQSPPTSPQSWRKHKRQASGGNADRQPVVVPAGAVWTHFREAQAAGAVPAEGMWPSHSPPPPGQESWVSFTADTPPSSAIPGMHPSSAQVGQSNTSITTLIKN</sequence>
<feature type="region of interest" description="Disordered" evidence="1">
    <location>
        <begin position="72"/>
        <end position="125"/>
    </location>
</feature>
<feature type="region of interest" description="Disordered" evidence="1">
    <location>
        <begin position="1"/>
        <end position="50"/>
    </location>
</feature>
<dbReference type="RefSeq" id="XP_010793889.1">
    <property type="nucleotide sequence ID" value="XM_010795587.1"/>
</dbReference>
<gene>
    <name evidence="3" type="primary">LOC104966400</name>
</gene>
<organism evidence="2 3">
    <name type="scientific">Notothenia coriiceps</name>
    <name type="common">black rockcod</name>
    <dbReference type="NCBI Taxonomy" id="8208"/>
    <lineage>
        <taxon>Eukaryota</taxon>
        <taxon>Metazoa</taxon>
        <taxon>Chordata</taxon>
        <taxon>Craniata</taxon>
        <taxon>Vertebrata</taxon>
        <taxon>Euteleostomi</taxon>
        <taxon>Actinopterygii</taxon>
        <taxon>Neopterygii</taxon>
        <taxon>Teleostei</taxon>
        <taxon>Neoteleostei</taxon>
        <taxon>Acanthomorphata</taxon>
        <taxon>Eupercaria</taxon>
        <taxon>Perciformes</taxon>
        <taxon>Notothenioidei</taxon>
        <taxon>Nototheniidae</taxon>
        <taxon>Notothenia</taxon>
    </lineage>
</organism>